<keyword evidence="3" id="KW-1185">Reference proteome</keyword>
<dbReference type="RefSeq" id="WP_305931267.1">
    <property type="nucleotide sequence ID" value="NZ_JAVAIM010000001.1"/>
</dbReference>
<keyword evidence="1" id="KW-1133">Transmembrane helix</keyword>
<evidence type="ECO:0000313" key="2">
    <source>
        <dbReference type="EMBL" id="MDP4573795.1"/>
    </source>
</evidence>
<accession>A0ABT9HKW7</accession>
<dbReference type="Proteomes" id="UP001240639">
    <property type="component" value="Unassembled WGS sequence"/>
</dbReference>
<keyword evidence="1" id="KW-0472">Membrane</keyword>
<proteinExistence type="predicted"/>
<gene>
    <name evidence="2" type="ORF">Q9K02_01410</name>
</gene>
<reference evidence="2 3" key="1">
    <citation type="submission" date="2023-08" db="EMBL/GenBank/DDBJ databases">
        <title>genomic of G39.</title>
        <authorList>
            <person name="Wang Y."/>
        </authorList>
    </citation>
    <scope>NUCLEOTIDE SEQUENCE [LARGE SCALE GENOMIC DNA]</scope>
    <source>
        <strain evidence="2 3">G39</strain>
    </source>
</reference>
<sequence>MANFALSKALIESDHPILETLPAAFRRNGGRVSLAFEFAMLVVAMLLAANDWPSAAWLYAGYTVANGAFGWLVATGRI</sequence>
<feature type="transmembrane region" description="Helical" evidence="1">
    <location>
        <begin position="32"/>
        <end position="50"/>
    </location>
</feature>
<protein>
    <submittedName>
        <fullName evidence="2">Uncharacterized protein</fullName>
    </submittedName>
</protein>
<feature type="transmembrane region" description="Helical" evidence="1">
    <location>
        <begin position="56"/>
        <end position="74"/>
    </location>
</feature>
<organism evidence="2 3">
    <name type="scientific">Qipengyuania profundimaris</name>
    <dbReference type="NCBI Taxonomy" id="3067652"/>
    <lineage>
        <taxon>Bacteria</taxon>
        <taxon>Pseudomonadati</taxon>
        <taxon>Pseudomonadota</taxon>
        <taxon>Alphaproteobacteria</taxon>
        <taxon>Sphingomonadales</taxon>
        <taxon>Erythrobacteraceae</taxon>
        <taxon>Qipengyuania</taxon>
    </lineage>
</organism>
<evidence type="ECO:0000256" key="1">
    <source>
        <dbReference type="SAM" id="Phobius"/>
    </source>
</evidence>
<dbReference type="EMBL" id="JAVAIM010000001">
    <property type="protein sequence ID" value="MDP4573795.1"/>
    <property type="molecule type" value="Genomic_DNA"/>
</dbReference>
<name>A0ABT9HKW7_9SPHN</name>
<comment type="caution">
    <text evidence="2">The sequence shown here is derived from an EMBL/GenBank/DDBJ whole genome shotgun (WGS) entry which is preliminary data.</text>
</comment>
<keyword evidence="1" id="KW-0812">Transmembrane</keyword>
<evidence type="ECO:0000313" key="3">
    <source>
        <dbReference type="Proteomes" id="UP001240639"/>
    </source>
</evidence>